<organism evidence="2">
    <name type="scientific">bioreactor metagenome</name>
    <dbReference type="NCBI Taxonomy" id="1076179"/>
    <lineage>
        <taxon>unclassified sequences</taxon>
        <taxon>metagenomes</taxon>
        <taxon>ecological metagenomes</taxon>
    </lineage>
</organism>
<accession>A0A645HPW6</accession>
<sequence length="159" mass="16378">MAHRDQVPDGRVDSGGVVGAGEEAVDSGRVAVDEGQREAPHAEVAVPAGVCGGVGVQPRNEDDPGHALAQQELDRLVLCGSAGGLCAEQGGVAVLREQELQSLREGGEDRVVQLGDDNADQARGLVSENGRTLVAEHVQGGQHRVADFLSHAGLAVEHS</sequence>
<reference evidence="2" key="1">
    <citation type="submission" date="2019-08" db="EMBL/GenBank/DDBJ databases">
        <authorList>
            <person name="Kucharzyk K."/>
            <person name="Murdoch R.W."/>
            <person name="Higgins S."/>
            <person name="Loffler F."/>
        </authorList>
    </citation>
    <scope>NUCLEOTIDE SEQUENCE</scope>
</reference>
<proteinExistence type="predicted"/>
<dbReference type="AlphaFoldDB" id="A0A645HPW6"/>
<comment type="caution">
    <text evidence="2">The sequence shown here is derived from an EMBL/GenBank/DDBJ whole genome shotgun (WGS) entry which is preliminary data.</text>
</comment>
<gene>
    <name evidence="2" type="ORF">SDC9_188642</name>
</gene>
<feature type="compositionally biased region" description="Basic and acidic residues" evidence="1">
    <location>
        <begin position="1"/>
        <end position="12"/>
    </location>
</feature>
<dbReference type="EMBL" id="VSSQ01097932">
    <property type="protein sequence ID" value="MPN41101.1"/>
    <property type="molecule type" value="Genomic_DNA"/>
</dbReference>
<protein>
    <submittedName>
        <fullName evidence="2">Uncharacterized protein</fullName>
    </submittedName>
</protein>
<evidence type="ECO:0000313" key="2">
    <source>
        <dbReference type="EMBL" id="MPN41101.1"/>
    </source>
</evidence>
<feature type="region of interest" description="Disordered" evidence="1">
    <location>
        <begin position="1"/>
        <end position="26"/>
    </location>
</feature>
<name>A0A645HPW6_9ZZZZ</name>
<evidence type="ECO:0000256" key="1">
    <source>
        <dbReference type="SAM" id="MobiDB-lite"/>
    </source>
</evidence>